<evidence type="ECO:0000313" key="1">
    <source>
        <dbReference type="EMBL" id="KAI4870246.1"/>
    </source>
</evidence>
<gene>
    <name evidence="1" type="ORF">F4820DRAFT_469606</name>
</gene>
<dbReference type="Proteomes" id="UP001497700">
    <property type="component" value="Unassembled WGS sequence"/>
</dbReference>
<accession>A0ACB9ZF19</accession>
<comment type="caution">
    <text evidence="1">The sequence shown here is derived from an EMBL/GenBank/DDBJ whole genome shotgun (WGS) entry which is preliminary data.</text>
</comment>
<evidence type="ECO:0000313" key="2">
    <source>
        <dbReference type="Proteomes" id="UP001497700"/>
    </source>
</evidence>
<keyword evidence="2" id="KW-1185">Reference proteome</keyword>
<reference evidence="1 2" key="1">
    <citation type="journal article" date="2022" name="New Phytol.">
        <title>Ecological generalism drives hyperdiversity of secondary metabolite gene clusters in xylarialean endophytes.</title>
        <authorList>
            <person name="Franco M.E.E."/>
            <person name="Wisecaver J.H."/>
            <person name="Arnold A.E."/>
            <person name="Ju Y.M."/>
            <person name="Slot J.C."/>
            <person name="Ahrendt S."/>
            <person name="Moore L.P."/>
            <person name="Eastman K.E."/>
            <person name="Scott K."/>
            <person name="Konkel Z."/>
            <person name="Mondo S.J."/>
            <person name="Kuo A."/>
            <person name="Hayes R.D."/>
            <person name="Haridas S."/>
            <person name="Andreopoulos B."/>
            <person name="Riley R."/>
            <person name="LaButti K."/>
            <person name="Pangilinan J."/>
            <person name="Lipzen A."/>
            <person name="Amirebrahimi M."/>
            <person name="Yan J."/>
            <person name="Adam C."/>
            <person name="Keymanesh K."/>
            <person name="Ng V."/>
            <person name="Louie K."/>
            <person name="Northen T."/>
            <person name="Drula E."/>
            <person name="Henrissat B."/>
            <person name="Hsieh H.M."/>
            <person name="Youens-Clark K."/>
            <person name="Lutzoni F."/>
            <person name="Miadlikowska J."/>
            <person name="Eastwood D.C."/>
            <person name="Hamelin R.C."/>
            <person name="Grigoriev I.V."/>
            <person name="U'Ren J.M."/>
        </authorList>
    </citation>
    <scope>NUCLEOTIDE SEQUENCE [LARGE SCALE GENOMIC DNA]</scope>
    <source>
        <strain evidence="1 2">CBS 119005</strain>
    </source>
</reference>
<organism evidence="1 2">
    <name type="scientific">Hypoxylon rubiginosum</name>
    <dbReference type="NCBI Taxonomy" id="110542"/>
    <lineage>
        <taxon>Eukaryota</taxon>
        <taxon>Fungi</taxon>
        <taxon>Dikarya</taxon>
        <taxon>Ascomycota</taxon>
        <taxon>Pezizomycotina</taxon>
        <taxon>Sordariomycetes</taxon>
        <taxon>Xylariomycetidae</taxon>
        <taxon>Xylariales</taxon>
        <taxon>Hypoxylaceae</taxon>
        <taxon>Hypoxylon</taxon>
    </lineage>
</organism>
<proteinExistence type="predicted"/>
<sequence length="629" mass="71978">MTDCVVYDPLPVGYIRLLTIDCDDSQFLSGCLETVPLEDAPPYFALSYSWGAHKQDVPIYINGMALSISRSLAGALQRLRALAMDETESNQNIRVERMWIDRICIDQGNISERSHQVEYMGHIYSRAIRTLIWLQHEPEFYAAWQLLDKIYDVFRKEHRHAENLTDIPFRMYSDAYHASLGLPGWRDDSWESLRRLGQQLWFTRVWVIQEAVLSQQDPIILCGQVTYPWHRLGWVASWMRRNGYLRLPQVPNQLQNVDTIANIRRSSNCWRLDALLVATSIKFHATDQRDKVYALLGLAMERRTPKGIPDELTPNYELDVWQLYTNVARFLFRRYKTLPALTRTTGVKGDESRNQREYDFEQLPSWVPNWCDFTVVERMVAKSFSWVPFSGPTEIQTLGFPKHYNASSGLCAKFSDSFDPSVLRIHGLNIGKIVHIVQPAKQQSDEEYDHSSQMMSIWTTATRLLSSTNTATWIESYVKATTAEQYYLSGGTAEQFLQHGSAYLLRLLSHFPVQSMGVISPSDFQHLVNLLRVRSVGGDPELYSALAGNFCFNRSFFVTSNGYMGIGPSGAQVGDDIAVIFGGDVPYVLRREGNSFVFVGESYVQGLVNGEAVRDWRLGRLKEELIEVH</sequence>
<name>A0ACB9ZF19_9PEZI</name>
<dbReference type="EMBL" id="MU393425">
    <property type="protein sequence ID" value="KAI4870246.1"/>
    <property type="molecule type" value="Genomic_DNA"/>
</dbReference>
<protein>
    <submittedName>
        <fullName evidence="1">Heterokaryon incompatibility protein-domain-containing protein</fullName>
    </submittedName>
</protein>